<protein>
    <submittedName>
        <fullName evidence="11">MFS transporter</fullName>
    </submittedName>
</protein>
<dbReference type="GO" id="GO:0022857">
    <property type="term" value="F:transmembrane transporter activity"/>
    <property type="evidence" value="ECO:0007669"/>
    <property type="project" value="InterPro"/>
</dbReference>
<dbReference type="FunFam" id="1.20.1720.10:FF:000004">
    <property type="entry name" value="EmrB/QacA family drug resistance transporter"/>
    <property type="match status" value="1"/>
</dbReference>
<evidence type="ECO:0000256" key="6">
    <source>
        <dbReference type="ARBA" id="ARBA00022989"/>
    </source>
</evidence>
<evidence type="ECO:0000259" key="10">
    <source>
        <dbReference type="PROSITE" id="PS50850"/>
    </source>
</evidence>
<dbReference type="RefSeq" id="WP_303734556.1">
    <property type="nucleotide sequence ID" value="NZ_CAKZHK010000008.1"/>
</dbReference>
<dbReference type="Gene3D" id="1.20.1720.10">
    <property type="entry name" value="Multidrug resistance protein D"/>
    <property type="match status" value="1"/>
</dbReference>
<keyword evidence="4" id="KW-1003">Cell membrane</keyword>
<gene>
    <name evidence="11" type="ORF">DI525_04305</name>
</gene>
<evidence type="ECO:0000313" key="11">
    <source>
        <dbReference type="EMBL" id="PZR05504.1"/>
    </source>
</evidence>
<feature type="transmembrane region" description="Helical" evidence="9">
    <location>
        <begin position="129"/>
        <end position="148"/>
    </location>
</feature>
<evidence type="ECO:0000256" key="9">
    <source>
        <dbReference type="SAM" id="Phobius"/>
    </source>
</evidence>
<feature type="compositionally biased region" description="Polar residues" evidence="8">
    <location>
        <begin position="10"/>
        <end position="28"/>
    </location>
</feature>
<comment type="similarity">
    <text evidence="2">Belongs to the major facilitator superfamily. TCR/Tet family.</text>
</comment>
<dbReference type="NCBIfam" id="TIGR00711">
    <property type="entry name" value="efflux_EmrB"/>
    <property type="match status" value="1"/>
</dbReference>
<feature type="transmembrane region" description="Helical" evidence="9">
    <location>
        <begin position="281"/>
        <end position="298"/>
    </location>
</feature>
<feature type="transmembrane region" description="Helical" evidence="9">
    <location>
        <begin position="154"/>
        <end position="175"/>
    </location>
</feature>
<feature type="transmembrane region" description="Helical" evidence="9">
    <location>
        <begin position="187"/>
        <end position="205"/>
    </location>
</feature>
<feature type="domain" description="Major facilitator superfamily (MFS) profile" evidence="10">
    <location>
        <begin position="64"/>
        <end position="557"/>
    </location>
</feature>
<evidence type="ECO:0000256" key="3">
    <source>
        <dbReference type="ARBA" id="ARBA00022448"/>
    </source>
</evidence>
<dbReference type="InterPro" id="IPR036259">
    <property type="entry name" value="MFS_trans_sf"/>
</dbReference>
<dbReference type="CDD" id="cd17502">
    <property type="entry name" value="MFS_Azr1_MDR_like"/>
    <property type="match status" value="1"/>
</dbReference>
<evidence type="ECO:0000256" key="4">
    <source>
        <dbReference type="ARBA" id="ARBA00022475"/>
    </source>
</evidence>
<feature type="transmembrane region" description="Helical" evidence="9">
    <location>
        <begin position="354"/>
        <end position="376"/>
    </location>
</feature>
<keyword evidence="6 9" id="KW-1133">Transmembrane helix</keyword>
<sequence>MCKHNGAHSDATSDNAVNTSGQHLSSRVITPESVKDIDSPADQTSPTTERTSSTPKNKSNIPAVMVAIMSAMLLASLDQMLFSTALPTIVGDLGGVEHMSWVITSYLLCQTIMMPIYGKLGDQIGRKPIFVGAIAIFLIGSIIGGLSQSMAQLIIGRGIQGLGGGGLMILSQAIMADVVPPRERGKYAGWMGSVFGVSSVLGPVLGGWFTDGPGWRWAFWINLPVGLLAVAIALFALKLPKRGTGLKLDYLGIIFMATSASCLILFTSWGGNQYSWSSPTIIGLEIGTVVAAAIFVFIELRAKDPLIPMSLFKNRNFNLVTLGGLCVGIVMFGVMSYMPTYFQMVHNMNPTTSGFMMISMMVGLMGTSIGLGNVVTRTGKYRIYPPIGMLIVVASCVLLHRITVDTSLWYLGLCLFIMGVGLGMTMQILILVVQNSFPIQKVGVATGSNTFFRQIGSSLGSALVGGIFTNRISELVADRMPAAMAQLPPEVQQKFGQQSSGLDADSLTPELVGSLPGPLKDMFMGAYNDALTPVFIVVIPFAVLAFILFALVREEKLRNSV</sequence>
<dbReference type="InterPro" id="IPR004638">
    <property type="entry name" value="EmrB-like"/>
</dbReference>
<feature type="transmembrane region" description="Helical" evidence="9">
    <location>
        <begin position="383"/>
        <end position="402"/>
    </location>
</feature>
<feature type="transmembrane region" description="Helical" evidence="9">
    <location>
        <begin position="319"/>
        <end position="342"/>
    </location>
</feature>
<evidence type="ECO:0000256" key="2">
    <source>
        <dbReference type="ARBA" id="ARBA00007520"/>
    </source>
</evidence>
<dbReference type="PANTHER" id="PTHR23501:SF197">
    <property type="entry name" value="COMD"/>
    <property type="match status" value="1"/>
</dbReference>
<dbReference type="InterPro" id="IPR020846">
    <property type="entry name" value="MFS_dom"/>
</dbReference>
<feature type="transmembrane region" description="Helical" evidence="9">
    <location>
        <begin position="408"/>
        <end position="433"/>
    </location>
</feature>
<dbReference type="SUPFAM" id="SSF103473">
    <property type="entry name" value="MFS general substrate transporter"/>
    <property type="match status" value="1"/>
</dbReference>
<evidence type="ECO:0000256" key="7">
    <source>
        <dbReference type="ARBA" id="ARBA00023136"/>
    </source>
</evidence>
<feature type="transmembrane region" description="Helical" evidence="9">
    <location>
        <begin position="249"/>
        <end position="269"/>
    </location>
</feature>
<feature type="transmembrane region" description="Helical" evidence="9">
    <location>
        <begin position="98"/>
        <end position="117"/>
    </location>
</feature>
<evidence type="ECO:0000256" key="8">
    <source>
        <dbReference type="SAM" id="MobiDB-lite"/>
    </source>
</evidence>
<keyword evidence="7 9" id="KW-0472">Membrane</keyword>
<dbReference type="GO" id="GO:0005886">
    <property type="term" value="C:plasma membrane"/>
    <property type="evidence" value="ECO:0007669"/>
    <property type="project" value="UniProtKB-SubCell"/>
</dbReference>
<dbReference type="EMBL" id="QFRA01000006">
    <property type="protein sequence ID" value="PZR05504.1"/>
    <property type="molecule type" value="Genomic_DNA"/>
</dbReference>
<evidence type="ECO:0000256" key="1">
    <source>
        <dbReference type="ARBA" id="ARBA00004651"/>
    </source>
</evidence>
<feature type="compositionally biased region" description="Low complexity" evidence="8">
    <location>
        <begin position="44"/>
        <end position="55"/>
    </location>
</feature>
<accession>A0A2W5UQL0</accession>
<feature type="transmembrane region" description="Helical" evidence="9">
    <location>
        <begin position="530"/>
        <end position="552"/>
    </location>
</feature>
<dbReference type="AlphaFoldDB" id="A0A2W5UQL0"/>
<evidence type="ECO:0000313" key="12">
    <source>
        <dbReference type="Proteomes" id="UP000249432"/>
    </source>
</evidence>
<proteinExistence type="inferred from homology"/>
<dbReference type="PROSITE" id="PS50850">
    <property type="entry name" value="MFS"/>
    <property type="match status" value="1"/>
</dbReference>
<keyword evidence="3" id="KW-0813">Transport</keyword>
<evidence type="ECO:0000256" key="5">
    <source>
        <dbReference type="ARBA" id="ARBA00022692"/>
    </source>
</evidence>
<name>A0A2W5UQL0_9CORY</name>
<dbReference type="Pfam" id="PF07690">
    <property type="entry name" value="MFS_1"/>
    <property type="match status" value="1"/>
</dbReference>
<dbReference type="InterPro" id="IPR011701">
    <property type="entry name" value="MFS"/>
</dbReference>
<dbReference type="Proteomes" id="UP000249432">
    <property type="component" value="Unassembled WGS sequence"/>
</dbReference>
<reference evidence="11 12" key="1">
    <citation type="submission" date="2017-08" db="EMBL/GenBank/DDBJ databases">
        <title>Infants hospitalized years apart are colonized by the same room-sourced microbial strains.</title>
        <authorList>
            <person name="Brooks B."/>
            <person name="Olm M.R."/>
            <person name="Firek B.A."/>
            <person name="Baker R."/>
            <person name="Thomas B.C."/>
            <person name="Morowitz M.J."/>
            <person name="Banfield J.F."/>
        </authorList>
    </citation>
    <scope>NUCLEOTIDE SEQUENCE [LARGE SCALE GENOMIC DNA]</scope>
    <source>
        <strain evidence="11">S2_003_000_R1_3</strain>
    </source>
</reference>
<organism evidence="11 12">
    <name type="scientific">Corynebacterium kroppenstedtii</name>
    <dbReference type="NCBI Taxonomy" id="161879"/>
    <lineage>
        <taxon>Bacteria</taxon>
        <taxon>Bacillati</taxon>
        <taxon>Actinomycetota</taxon>
        <taxon>Actinomycetes</taxon>
        <taxon>Mycobacteriales</taxon>
        <taxon>Corynebacteriaceae</taxon>
        <taxon>Corynebacterium</taxon>
    </lineage>
</organism>
<comment type="caution">
    <text evidence="11">The sequence shown here is derived from an EMBL/GenBank/DDBJ whole genome shotgun (WGS) entry which is preliminary data.</text>
</comment>
<dbReference type="PANTHER" id="PTHR23501">
    <property type="entry name" value="MAJOR FACILITATOR SUPERFAMILY"/>
    <property type="match status" value="1"/>
</dbReference>
<dbReference type="Gene3D" id="1.20.1250.20">
    <property type="entry name" value="MFS general substrate transporter like domains"/>
    <property type="match status" value="1"/>
</dbReference>
<keyword evidence="5 9" id="KW-0812">Transmembrane</keyword>
<feature type="transmembrane region" description="Helical" evidence="9">
    <location>
        <begin position="217"/>
        <end position="237"/>
    </location>
</feature>
<dbReference type="PRINTS" id="PR01036">
    <property type="entry name" value="TCRTETB"/>
</dbReference>
<comment type="subcellular location">
    <subcellularLocation>
        <location evidence="1">Cell membrane</location>
        <topology evidence="1">Multi-pass membrane protein</topology>
    </subcellularLocation>
</comment>
<feature type="region of interest" description="Disordered" evidence="8">
    <location>
        <begin position="1"/>
        <end position="58"/>
    </location>
</feature>
<feature type="transmembrane region" description="Helical" evidence="9">
    <location>
        <begin position="63"/>
        <end position="86"/>
    </location>
</feature>